<gene>
    <name evidence="10" type="ORF">U0070_021083</name>
</gene>
<evidence type="ECO:0000256" key="6">
    <source>
        <dbReference type="ARBA" id="ARBA00023212"/>
    </source>
</evidence>
<evidence type="ECO:0000256" key="8">
    <source>
        <dbReference type="SAM" id="MobiDB-lite"/>
    </source>
</evidence>
<keyword evidence="5 7" id="KW-0175">Coiled coil</keyword>
<evidence type="ECO:0000256" key="2">
    <source>
        <dbReference type="ARBA" id="ARBA00009423"/>
    </source>
</evidence>
<feature type="domain" description="Transforming acidic coiled-coil-containing protein C-terminal" evidence="9">
    <location>
        <begin position="278"/>
        <end position="471"/>
    </location>
</feature>
<evidence type="ECO:0000259" key="9">
    <source>
        <dbReference type="Pfam" id="PF05010"/>
    </source>
</evidence>
<keyword evidence="3" id="KW-0963">Cytoplasm</keyword>
<dbReference type="GO" id="GO:0022027">
    <property type="term" value="P:interkinetic nuclear migration"/>
    <property type="evidence" value="ECO:0007669"/>
    <property type="project" value="UniProtKB-ARBA"/>
</dbReference>
<dbReference type="InterPro" id="IPR007707">
    <property type="entry name" value="TACC_C"/>
</dbReference>
<feature type="coiled-coil region" evidence="7">
    <location>
        <begin position="287"/>
        <end position="360"/>
    </location>
</feature>
<comment type="subcellular location">
    <subcellularLocation>
        <location evidence="1">Cytoplasm</location>
        <location evidence="1">Cytoskeleton</location>
    </subcellularLocation>
</comment>
<dbReference type="EMBL" id="JBBHLL010000311">
    <property type="protein sequence ID" value="KAK7806137.1"/>
    <property type="molecule type" value="Genomic_DNA"/>
</dbReference>
<dbReference type="Pfam" id="PF05010">
    <property type="entry name" value="TACC_C"/>
    <property type="match status" value="1"/>
</dbReference>
<comment type="similarity">
    <text evidence="2">Belongs to the TACC family.</text>
</comment>
<proteinExistence type="inferred from homology"/>
<dbReference type="Gene3D" id="1.20.5.1700">
    <property type="match status" value="1"/>
</dbReference>
<feature type="coiled-coil region" evidence="7">
    <location>
        <begin position="393"/>
        <end position="466"/>
    </location>
</feature>
<feature type="compositionally biased region" description="Basic and acidic residues" evidence="8">
    <location>
        <begin position="42"/>
        <end position="68"/>
    </location>
</feature>
<dbReference type="PANTHER" id="PTHR13924:SF4">
    <property type="entry name" value="TRANSFORMING ACIDIC COILED-COIL-CONTAINING PROTEIN 3"/>
    <property type="match status" value="1"/>
</dbReference>
<accession>A0AAW0HVT6</accession>
<keyword evidence="11" id="KW-1185">Reference proteome</keyword>
<evidence type="ECO:0000256" key="4">
    <source>
        <dbReference type="ARBA" id="ARBA00022553"/>
    </source>
</evidence>
<evidence type="ECO:0000256" key="1">
    <source>
        <dbReference type="ARBA" id="ARBA00004245"/>
    </source>
</evidence>
<name>A0AAW0HVT6_MYOGA</name>
<evidence type="ECO:0000313" key="10">
    <source>
        <dbReference type="EMBL" id="KAK7806137.1"/>
    </source>
</evidence>
<dbReference type="FunFam" id="1.20.5.1700:FF:000001">
    <property type="entry name" value="Transforming acidic coiled-coil-containing protein 1 isoform 2"/>
    <property type="match status" value="1"/>
</dbReference>
<keyword evidence="4" id="KW-0597">Phosphoprotein</keyword>
<dbReference type="PANTHER" id="PTHR13924">
    <property type="entry name" value="TRANSFORMING ACIDIC COILED-COIL CONTAINING PROTEIN 1/2"/>
    <property type="match status" value="1"/>
</dbReference>
<sequence>MVIHSSHDSIRLEFDFSDDTTNTKVSSPRRLAERPGLQLLLKKSEFSQEQAPKEAEERDDGTRERDECPQPAFWGSNHLNWEKLDDSKSNDKKAKLPRSPKNSQLPLAPADDTPVVQLAAEILKAEGEVQGAEPILDSELVVPPAEPVLEPSHQGPEPILDLKEESFRDPAEGTGAEVDYLEQFGTSSFKESAWRKQSLYLKFDPLLRESPQRPMPVIPVTNSEQDADESDSGNPIEGKLVDLDFSGAPDVPVPGPPLCVLEPRGLLLTEPIEDMLQYSQKDLDALVNATKQENLELRSKYEDLNRKYLEMGKIMDGFEKIVYKSMEEAEKQKELAEDKIKKVQKERDQLIADLNSMEKSFSDLFKRFEKQKDVIEGYQKNEDSLKKCVEEYIAKIEKEGQRYQALKAHAEEKLKLASEEIAQVRSKAQAEALAFQASLRKAQMQIHSLEETVEQKIKENDELTRICDDLISKMEKI</sequence>
<evidence type="ECO:0000256" key="3">
    <source>
        <dbReference type="ARBA" id="ARBA00022490"/>
    </source>
</evidence>
<keyword evidence="6" id="KW-0206">Cytoskeleton</keyword>
<evidence type="ECO:0000256" key="7">
    <source>
        <dbReference type="SAM" id="Coils"/>
    </source>
</evidence>
<dbReference type="Proteomes" id="UP001488838">
    <property type="component" value="Unassembled WGS sequence"/>
</dbReference>
<dbReference type="GO" id="GO:0005856">
    <property type="term" value="C:cytoskeleton"/>
    <property type="evidence" value="ECO:0007669"/>
    <property type="project" value="UniProtKB-SubCell"/>
</dbReference>
<dbReference type="GO" id="GO:0019904">
    <property type="term" value="F:protein domain specific binding"/>
    <property type="evidence" value="ECO:0007669"/>
    <property type="project" value="UniProtKB-ARBA"/>
</dbReference>
<dbReference type="InterPro" id="IPR057663">
    <property type="entry name" value="TACC3_Aurora-A_bind"/>
</dbReference>
<dbReference type="GO" id="GO:0005737">
    <property type="term" value="C:cytoplasm"/>
    <property type="evidence" value="ECO:0007669"/>
    <property type="project" value="TreeGrafter"/>
</dbReference>
<dbReference type="InterPro" id="IPR039915">
    <property type="entry name" value="TACC"/>
</dbReference>
<comment type="caution">
    <text evidence="10">The sequence shown here is derived from an EMBL/GenBank/DDBJ whole genome shotgun (WGS) entry which is preliminary data.</text>
</comment>
<evidence type="ECO:0000256" key="5">
    <source>
        <dbReference type="ARBA" id="ARBA00023054"/>
    </source>
</evidence>
<dbReference type="GO" id="GO:0021987">
    <property type="term" value="P:cerebral cortex development"/>
    <property type="evidence" value="ECO:0007669"/>
    <property type="project" value="UniProtKB-ARBA"/>
</dbReference>
<reference evidence="10 11" key="1">
    <citation type="journal article" date="2023" name="bioRxiv">
        <title>Conserved and derived expression patterns and positive selection on dental genes reveal complex evolutionary context of ever-growing rodent molars.</title>
        <authorList>
            <person name="Calamari Z.T."/>
            <person name="Song A."/>
            <person name="Cohen E."/>
            <person name="Akter M."/>
            <person name="Roy R.D."/>
            <person name="Hallikas O."/>
            <person name="Christensen M.M."/>
            <person name="Li P."/>
            <person name="Marangoni P."/>
            <person name="Jernvall J."/>
            <person name="Klein O.D."/>
        </authorList>
    </citation>
    <scope>NUCLEOTIDE SEQUENCE [LARGE SCALE GENOMIC DNA]</scope>
    <source>
        <strain evidence="10">V071</strain>
    </source>
</reference>
<feature type="compositionally biased region" description="Basic and acidic residues" evidence="8">
    <location>
        <begin position="80"/>
        <end position="94"/>
    </location>
</feature>
<protein>
    <recommendedName>
        <fullName evidence="9">Transforming acidic coiled-coil-containing protein C-terminal domain-containing protein</fullName>
    </recommendedName>
</protein>
<evidence type="ECO:0000313" key="11">
    <source>
        <dbReference type="Proteomes" id="UP001488838"/>
    </source>
</evidence>
<feature type="compositionally biased region" description="Basic and acidic residues" evidence="8">
    <location>
        <begin position="1"/>
        <end position="14"/>
    </location>
</feature>
<dbReference type="GO" id="GO:0007052">
    <property type="term" value="P:mitotic spindle organization"/>
    <property type="evidence" value="ECO:0007669"/>
    <property type="project" value="InterPro"/>
</dbReference>
<organism evidence="10 11">
    <name type="scientific">Myodes glareolus</name>
    <name type="common">Bank vole</name>
    <name type="synonym">Clethrionomys glareolus</name>
    <dbReference type="NCBI Taxonomy" id="447135"/>
    <lineage>
        <taxon>Eukaryota</taxon>
        <taxon>Metazoa</taxon>
        <taxon>Chordata</taxon>
        <taxon>Craniata</taxon>
        <taxon>Vertebrata</taxon>
        <taxon>Euteleostomi</taxon>
        <taxon>Mammalia</taxon>
        <taxon>Eutheria</taxon>
        <taxon>Euarchontoglires</taxon>
        <taxon>Glires</taxon>
        <taxon>Rodentia</taxon>
        <taxon>Myomorpha</taxon>
        <taxon>Muroidea</taxon>
        <taxon>Cricetidae</taxon>
        <taxon>Arvicolinae</taxon>
        <taxon>Myodes</taxon>
    </lineage>
</organism>
<dbReference type="Pfam" id="PF25777">
    <property type="entry name" value="Aurora-A_bind_TACC3"/>
    <property type="match status" value="1"/>
</dbReference>
<dbReference type="GO" id="GO:0032886">
    <property type="term" value="P:regulation of microtubule-based process"/>
    <property type="evidence" value="ECO:0007669"/>
    <property type="project" value="UniProtKB-ARBA"/>
</dbReference>
<feature type="region of interest" description="Disordered" evidence="8">
    <location>
        <begin position="1"/>
        <end position="112"/>
    </location>
</feature>
<dbReference type="AlphaFoldDB" id="A0AAW0HVT6"/>